<dbReference type="GeneID" id="66997852"/>
<gene>
    <name evidence="1" type="ORF">Aud_010375</name>
</gene>
<dbReference type="EMBL" id="BBXM02000009">
    <property type="protein sequence ID" value="GIC93887.1"/>
    <property type="molecule type" value="Genomic_DNA"/>
</dbReference>
<comment type="caution">
    <text evidence="1">The sequence shown here is derived from an EMBL/GenBank/DDBJ whole genome shotgun (WGS) entry which is preliminary data.</text>
</comment>
<dbReference type="AlphaFoldDB" id="A0A8E0QYS1"/>
<evidence type="ECO:0000313" key="2">
    <source>
        <dbReference type="Proteomes" id="UP000036893"/>
    </source>
</evidence>
<dbReference type="RefSeq" id="XP_043151153.1">
    <property type="nucleotide sequence ID" value="XM_043295218.1"/>
</dbReference>
<reference evidence="1" key="1">
    <citation type="journal article" date="2015" name="Genome Announc.">
        <title>Draft Genome Sequence of the Pathogenic Filamentous Fungus Aspergillus udagawae Strain IFM 46973T.</title>
        <authorList>
            <person name="Kusuya Y."/>
            <person name="Takahashi-Nakaguchi A."/>
            <person name="Takahashi H."/>
            <person name="Yaguchi T."/>
        </authorList>
    </citation>
    <scope>NUCLEOTIDE SEQUENCE</scope>
    <source>
        <strain evidence="1">IFM 46973</strain>
    </source>
</reference>
<reference evidence="1" key="2">
    <citation type="submission" date="2021-01" db="EMBL/GenBank/DDBJ databases">
        <title>Pan-genome distribution and transcriptional activeness of fungal secondary metabolism genes in Aspergillus section Fumigati.</title>
        <authorList>
            <person name="Takahashi H."/>
            <person name="Umemura M."/>
            <person name="Ninomiya A."/>
            <person name="Kusuya Y."/>
            <person name="Urayama S."/>
            <person name="Shimizu M."/>
            <person name="Watanabe A."/>
            <person name="Kamei K."/>
            <person name="Yaguchi T."/>
            <person name="Hagiwara D."/>
        </authorList>
    </citation>
    <scope>NUCLEOTIDE SEQUENCE</scope>
    <source>
        <strain evidence="1">IFM 46973</strain>
    </source>
</reference>
<protein>
    <submittedName>
        <fullName evidence="1">Uncharacterized protein</fullName>
    </submittedName>
</protein>
<name>A0A8E0QYS1_9EURO</name>
<organism evidence="1 2">
    <name type="scientific">Aspergillus udagawae</name>
    <dbReference type="NCBI Taxonomy" id="91492"/>
    <lineage>
        <taxon>Eukaryota</taxon>
        <taxon>Fungi</taxon>
        <taxon>Dikarya</taxon>
        <taxon>Ascomycota</taxon>
        <taxon>Pezizomycotina</taxon>
        <taxon>Eurotiomycetes</taxon>
        <taxon>Eurotiomycetidae</taxon>
        <taxon>Eurotiales</taxon>
        <taxon>Aspergillaceae</taxon>
        <taxon>Aspergillus</taxon>
        <taxon>Aspergillus subgen. Fumigati</taxon>
    </lineage>
</organism>
<proteinExistence type="predicted"/>
<dbReference type="Proteomes" id="UP000036893">
    <property type="component" value="Unassembled WGS sequence"/>
</dbReference>
<accession>A0A8E0QYS1</accession>
<sequence length="139" mass="15678">MGTAGPDTEWREDILLPGTKINLRHPLRIHEDHNNRFVKLLSEMKKGRDGSGQAEVHDVGAPGGDSQGIVSFNECKAITRRKVVQGCHQLWECLDHVVAVCPPRYGMFLKNPGLLRVTLSQAVHPPHRLEQGVEVQWWF</sequence>
<evidence type="ECO:0000313" key="1">
    <source>
        <dbReference type="EMBL" id="GIC93887.1"/>
    </source>
</evidence>